<evidence type="ECO:0000313" key="1">
    <source>
        <dbReference type="EMBL" id="GGI31470.1"/>
    </source>
</evidence>
<accession>A0AA87WB99</accession>
<evidence type="ECO:0000313" key="2">
    <source>
        <dbReference type="Proteomes" id="UP000625079"/>
    </source>
</evidence>
<organism evidence="1 2">
    <name type="scientific">Bradyrhizobium guangdongense</name>
    <dbReference type="NCBI Taxonomy" id="1325090"/>
    <lineage>
        <taxon>Bacteria</taxon>
        <taxon>Pseudomonadati</taxon>
        <taxon>Pseudomonadota</taxon>
        <taxon>Alphaproteobacteria</taxon>
        <taxon>Hyphomicrobiales</taxon>
        <taxon>Nitrobacteraceae</taxon>
        <taxon>Bradyrhizobium</taxon>
    </lineage>
</organism>
<proteinExistence type="predicted"/>
<dbReference type="RefSeq" id="WP_128968232.1">
    <property type="nucleotide sequence ID" value="NZ_BMHC01000021.1"/>
</dbReference>
<reference evidence="1" key="2">
    <citation type="submission" date="2022-12" db="EMBL/GenBank/DDBJ databases">
        <authorList>
            <person name="Sun Q."/>
            <person name="Zhou Y."/>
        </authorList>
    </citation>
    <scope>NUCLEOTIDE SEQUENCE</scope>
    <source>
        <strain evidence="1">CGMCC 1.15034</strain>
    </source>
</reference>
<protein>
    <submittedName>
        <fullName evidence="1">Uncharacterized protein</fullName>
    </submittedName>
</protein>
<sequence length="124" mass="13604">MIATVTNPHLGIVTDEGCERSGVNSMPSLSRPPAVCSIEWRTSAQRLTGTRFKLKALLKMKMRSGVTPMSIQPTPDWGARPVSEKASYQGARRTVSEVDADILRKRALKKQRALIDTLNGRAPS</sequence>
<name>A0AA87WB99_9BRAD</name>
<dbReference type="Proteomes" id="UP000625079">
    <property type="component" value="Unassembled WGS sequence"/>
</dbReference>
<comment type="caution">
    <text evidence="1">The sequence shown here is derived from an EMBL/GenBank/DDBJ whole genome shotgun (WGS) entry which is preliminary data.</text>
</comment>
<dbReference type="AlphaFoldDB" id="A0AA87WB99"/>
<gene>
    <name evidence="1" type="ORF">GCM10010987_64570</name>
</gene>
<dbReference type="EMBL" id="BMHC01000021">
    <property type="protein sequence ID" value="GGI31470.1"/>
    <property type="molecule type" value="Genomic_DNA"/>
</dbReference>
<reference evidence="1" key="1">
    <citation type="journal article" date="2014" name="Int. J. Syst. Evol. Microbiol.">
        <title>Complete genome sequence of Corynebacterium casei LMG S-19264T (=DSM 44701T), isolated from a smear-ripened cheese.</title>
        <authorList>
            <consortium name="US DOE Joint Genome Institute (JGI-PGF)"/>
            <person name="Walter F."/>
            <person name="Albersmeier A."/>
            <person name="Kalinowski J."/>
            <person name="Ruckert C."/>
        </authorList>
    </citation>
    <scope>NUCLEOTIDE SEQUENCE</scope>
    <source>
        <strain evidence="1">CGMCC 1.15034</strain>
    </source>
</reference>